<protein>
    <submittedName>
        <fullName evidence="1">Uncharacterized protein</fullName>
    </submittedName>
</protein>
<evidence type="ECO:0000313" key="1">
    <source>
        <dbReference type="EMBL" id="JAD79258.1"/>
    </source>
</evidence>
<organism evidence="1">
    <name type="scientific">Arundo donax</name>
    <name type="common">Giant reed</name>
    <name type="synonym">Donax arundinaceus</name>
    <dbReference type="NCBI Taxonomy" id="35708"/>
    <lineage>
        <taxon>Eukaryota</taxon>
        <taxon>Viridiplantae</taxon>
        <taxon>Streptophyta</taxon>
        <taxon>Embryophyta</taxon>
        <taxon>Tracheophyta</taxon>
        <taxon>Spermatophyta</taxon>
        <taxon>Magnoliopsida</taxon>
        <taxon>Liliopsida</taxon>
        <taxon>Poales</taxon>
        <taxon>Poaceae</taxon>
        <taxon>PACMAD clade</taxon>
        <taxon>Arundinoideae</taxon>
        <taxon>Arundineae</taxon>
        <taxon>Arundo</taxon>
    </lineage>
</organism>
<proteinExistence type="predicted"/>
<dbReference type="EMBL" id="GBRH01218637">
    <property type="protein sequence ID" value="JAD79258.1"/>
    <property type="molecule type" value="Transcribed_RNA"/>
</dbReference>
<name>A0A0A9CXV9_ARUDO</name>
<reference evidence="1" key="1">
    <citation type="submission" date="2014-09" db="EMBL/GenBank/DDBJ databases">
        <authorList>
            <person name="Magalhaes I.L.F."/>
            <person name="Oliveira U."/>
            <person name="Santos F.R."/>
            <person name="Vidigal T.H.D.A."/>
            <person name="Brescovit A.D."/>
            <person name="Santos A.J."/>
        </authorList>
    </citation>
    <scope>NUCLEOTIDE SEQUENCE</scope>
    <source>
        <tissue evidence="1">Shoot tissue taken approximately 20 cm above the soil surface</tissue>
    </source>
</reference>
<reference evidence="1" key="2">
    <citation type="journal article" date="2015" name="Data Brief">
        <title>Shoot transcriptome of the giant reed, Arundo donax.</title>
        <authorList>
            <person name="Barrero R.A."/>
            <person name="Guerrero F.D."/>
            <person name="Moolhuijzen P."/>
            <person name="Goolsby J.A."/>
            <person name="Tidwell J."/>
            <person name="Bellgard S.E."/>
            <person name="Bellgard M.I."/>
        </authorList>
    </citation>
    <scope>NUCLEOTIDE SEQUENCE</scope>
    <source>
        <tissue evidence="1">Shoot tissue taken approximately 20 cm above the soil surface</tissue>
    </source>
</reference>
<dbReference type="AlphaFoldDB" id="A0A0A9CXV9"/>
<accession>A0A0A9CXV9</accession>
<sequence length="50" mass="5625">MRKDQIHRRARRLSPCTVPVIWASLSSEMVASPCEGKGLENWCEIPQGIS</sequence>